<dbReference type="GO" id="GO:0043565">
    <property type="term" value="F:sequence-specific DNA binding"/>
    <property type="evidence" value="ECO:0007669"/>
    <property type="project" value="InterPro"/>
</dbReference>
<name>A0A059W4E8_STRNR</name>
<dbReference type="Pfam" id="PF01037">
    <property type="entry name" value="AsnC_trans_reg"/>
    <property type="match status" value="1"/>
</dbReference>
<protein>
    <submittedName>
        <fullName evidence="1">AsnC family transcriptional regulator</fullName>
    </submittedName>
</protein>
<dbReference type="STRING" id="68570.DC74_2212"/>
<dbReference type="EMBL" id="BHXC01000006">
    <property type="protein sequence ID" value="GCB90360.1"/>
    <property type="molecule type" value="Genomic_DNA"/>
</dbReference>
<organism evidence="1 2">
    <name type="scientific">Streptomyces noursei</name>
    <name type="common">Streptomyces albulus</name>
    <dbReference type="NCBI Taxonomy" id="1971"/>
    <lineage>
        <taxon>Bacteria</taxon>
        <taxon>Bacillati</taxon>
        <taxon>Actinomycetota</taxon>
        <taxon>Actinomycetes</taxon>
        <taxon>Kitasatosporales</taxon>
        <taxon>Streptomycetaceae</taxon>
        <taxon>Streptomyces</taxon>
    </lineage>
</organism>
<dbReference type="InterPro" id="IPR036390">
    <property type="entry name" value="WH_DNA-bd_sf"/>
</dbReference>
<dbReference type="PANTHER" id="PTHR30154">
    <property type="entry name" value="LEUCINE-RESPONSIVE REGULATORY PROTEIN"/>
    <property type="match status" value="1"/>
</dbReference>
<dbReference type="GO" id="GO:0043200">
    <property type="term" value="P:response to amino acid"/>
    <property type="evidence" value="ECO:0007669"/>
    <property type="project" value="TreeGrafter"/>
</dbReference>
<comment type="caution">
    <text evidence="1">The sequence shown here is derived from an EMBL/GenBank/DDBJ whole genome shotgun (WGS) entry which is preliminary data.</text>
</comment>
<accession>A0A059W4E8</accession>
<evidence type="ECO:0000313" key="1">
    <source>
        <dbReference type="EMBL" id="GCB90360.1"/>
    </source>
</evidence>
<dbReference type="SUPFAM" id="SSF46785">
    <property type="entry name" value="Winged helix' DNA-binding domain"/>
    <property type="match status" value="1"/>
</dbReference>
<dbReference type="InterPro" id="IPR019887">
    <property type="entry name" value="Tscrpt_reg_AsnC/Lrp_C"/>
</dbReference>
<dbReference type="Gene3D" id="3.30.70.920">
    <property type="match status" value="1"/>
</dbReference>
<dbReference type="InterPro" id="IPR019888">
    <property type="entry name" value="Tscrpt_reg_AsnC-like"/>
</dbReference>
<dbReference type="GO" id="GO:0005829">
    <property type="term" value="C:cytosol"/>
    <property type="evidence" value="ECO:0007669"/>
    <property type="project" value="TreeGrafter"/>
</dbReference>
<gene>
    <name evidence="1" type="ORF">SALB_03064</name>
</gene>
<proteinExistence type="predicted"/>
<reference evidence="1 2" key="1">
    <citation type="journal article" date="2019" name="Microbiol. Resour. Announc.">
        <title>Draft Genome Sequence of the Most Traditional epsilon-Poly-l-Lysine Producer, Streptomyces albulus NBRC14147.</title>
        <authorList>
            <person name="Yamanaka K."/>
            <person name="Hamano Y."/>
        </authorList>
    </citation>
    <scope>NUCLEOTIDE SEQUENCE [LARGE SCALE GENOMIC DNA]</scope>
    <source>
        <strain evidence="1 2">NBRC 14147</strain>
    </source>
</reference>
<dbReference type="PRINTS" id="PR00033">
    <property type="entry name" value="HTHASNC"/>
</dbReference>
<evidence type="ECO:0000313" key="2">
    <source>
        <dbReference type="Proteomes" id="UP000288351"/>
    </source>
</evidence>
<dbReference type="SMART" id="SM00344">
    <property type="entry name" value="HTH_ASNC"/>
    <property type="match status" value="1"/>
</dbReference>
<dbReference type="SUPFAM" id="SSF54909">
    <property type="entry name" value="Dimeric alpha+beta barrel"/>
    <property type="match status" value="1"/>
</dbReference>
<dbReference type="InterPro" id="IPR000485">
    <property type="entry name" value="AsnC-type_HTH_dom"/>
</dbReference>
<dbReference type="AlphaFoldDB" id="A0A059W4E8"/>
<dbReference type="Proteomes" id="UP000288351">
    <property type="component" value="Unassembled WGS sequence"/>
</dbReference>
<dbReference type="InterPro" id="IPR011008">
    <property type="entry name" value="Dimeric_a/b-barrel"/>
</dbReference>
<dbReference type="PROSITE" id="PS50956">
    <property type="entry name" value="HTH_ASNC_2"/>
    <property type="match status" value="1"/>
</dbReference>
<dbReference type="Pfam" id="PF13412">
    <property type="entry name" value="HTH_24"/>
    <property type="match status" value="1"/>
</dbReference>
<dbReference type="eggNOG" id="COG1522">
    <property type="taxonomic scope" value="Bacteria"/>
</dbReference>
<dbReference type="PANTHER" id="PTHR30154:SF54">
    <property type="entry name" value="POSSIBLE TRANSCRIPTIONAL REGULATORY PROTEIN (PROBABLY LRP_ASNC-FAMILY)"/>
    <property type="match status" value="1"/>
</dbReference>
<dbReference type="Gene3D" id="1.10.10.10">
    <property type="entry name" value="Winged helix-like DNA-binding domain superfamily/Winged helix DNA-binding domain"/>
    <property type="match status" value="1"/>
</dbReference>
<sequence>MFLVRTQPKTLIGTLIILRLRRTKFGIGRHHGRMDDIDSAIVRELQRDARQTNRELAGKLNIAPSTCLERVRALRARGVITGYRATVDLRALNRPVQALLTVRIRPMNREVIERFKAFLTSLPEVLSVYVVAGGDDFLVHVAVPDVDRLHALLMDRIFKRREVVDCRSSVIYQHVANDVVEPLPAERS</sequence>
<dbReference type="InterPro" id="IPR036388">
    <property type="entry name" value="WH-like_DNA-bd_sf"/>
</dbReference>